<feature type="binding site" evidence="7">
    <location>
        <position position="19"/>
    </location>
    <ligand>
        <name>phosphoenolpyruvate</name>
        <dbReference type="ChEBI" id="CHEBI:58702"/>
    </ligand>
</feature>
<dbReference type="PATRIC" id="fig|796940.3.peg.51"/>
<feature type="binding site" evidence="7">
    <location>
        <position position="190"/>
    </location>
    <ligand>
        <name>3-phosphoshikimate</name>
        <dbReference type="ChEBI" id="CHEBI:145989"/>
    </ligand>
</feature>
<comment type="subunit">
    <text evidence="7">Monomer.</text>
</comment>
<evidence type="ECO:0000256" key="4">
    <source>
        <dbReference type="ARBA" id="ARBA00022679"/>
    </source>
</evidence>
<comment type="subcellular location">
    <subcellularLocation>
        <location evidence="7">Cytoplasm</location>
    </subcellularLocation>
</comment>
<dbReference type="InterPro" id="IPR036968">
    <property type="entry name" value="Enolpyruvate_Tfrase_sf"/>
</dbReference>
<dbReference type="GO" id="GO:0008652">
    <property type="term" value="P:amino acid biosynthetic process"/>
    <property type="evidence" value="ECO:0007669"/>
    <property type="project" value="UniProtKB-KW"/>
</dbReference>
<keyword evidence="7" id="KW-0963">Cytoplasm</keyword>
<dbReference type="InterPro" id="IPR013792">
    <property type="entry name" value="RNA3'P_cycl/enolpyr_Trfase_a/b"/>
</dbReference>
<feature type="binding site" evidence="7">
    <location>
        <position position="311"/>
    </location>
    <ligand>
        <name>3-phosphoshikimate</name>
        <dbReference type="ChEBI" id="CHEBI:145989"/>
    </ligand>
</feature>
<evidence type="ECO:0000256" key="6">
    <source>
        <dbReference type="ARBA" id="ARBA00044633"/>
    </source>
</evidence>
<dbReference type="GO" id="GO:0009423">
    <property type="term" value="P:chorismate biosynthetic process"/>
    <property type="evidence" value="ECO:0007669"/>
    <property type="project" value="UniProtKB-UniRule"/>
</dbReference>
<evidence type="ECO:0000256" key="7">
    <source>
        <dbReference type="HAMAP-Rule" id="MF_00210"/>
    </source>
</evidence>
<feature type="binding site" evidence="7">
    <location>
        <position position="164"/>
    </location>
    <ligand>
        <name>3-phosphoshikimate</name>
        <dbReference type="ChEBI" id="CHEBI:145989"/>
    </ligand>
</feature>
<dbReference type="PANTHER" id="PTHR21090">
    <property type="entry name" value="AROM/DEHYDROQUINATE SYNTHASE"/>
    <property type="match status" value="1"/>
</dbReference>
<dbReference type="EC" id="2.5.1.19" evidence="7"/>
<comment type="caution">
    <text evidence="7">Lacks conserved residue(s) required for the propagation of feature annotation.</text>
</comment>
<feature type="binding site" evidence="7">
    <location>
        <position position="342"/>
    </location>
    <ligand>
        <name>phosphoenolpyruvate</name>
        <dbReference type="ChEBI" id="CHEBI:58702"/>
    </ligand>
</feature>
<feature type="binding site" evidence="7">
    <location>
        <position position="121"/>
    </location>
    <ligand>
        <name>phosphoenolpyruvate</name>
        <dbReference type="ChEBI" id="CHEBI:58702"/>
    </ligand>
</feature>
<dbReference type="InterPro" id="IPR001986">
    <property type="entry name" value="Enolpyruvate_Tfrase_dom"/>
</dbReference>
<dbReference type="Proteomes" id="UP000003379">
    <property type="component" value="Unassembled WGS sequence"/>
</dbReference>
<evidence type="ECO:0000256" key="3">
    <source>
        <dbReference type="ARBA" id="ARBA00022605"/>
    </source>
</evidence>
<evidence type="ECO:0000256" key="2">
    <source>
        <dbReference type="ARBA" id="ARBA00009948"/>
    </source>
</evidence>
<gene>
    <name evidence="7" type="primary">aroA</name>
    <name evidence="9" type="ORF">HMPREF9628_00050</name>
</gene>
<feature type="binding site" evidence="7">
    <location>
        <position position="384"/>
    </location>
    <ligand>
        <name>phosphoenolpyruvate</name>
        <dbReference type="ChEBI" id="CHEBI:58702"/>
    </ligand>
</feature>
<feature type="active site" description="Proton acceptor" evidence="7">
    <location>
        <position position="311"/>
    </location>
</feature>
<evidence type="ECO:0000259" key="8">
    <source>
        <dbReference type="Pfam" id="PF00275"/>
    </source>
</evidence>
<dbReference type="AlphaFoldDB" id="G9X9V9"/>
<sequence length="432" mass="48202">MIKIENIQLNGSIDAVSSKSMAHRYLICSALSDFSSSLYIPNISDDIKMTIDCLKKLGADIKIDGRILKVIPINIDKLKKINEVLKFNMGESGTTFRFMLPVITSLLDRCEFVGRGRLPQRPIKELVDIIKKSGCLISSDKLPFKITNKFRFNNVDIRGDISSQYISGLLLCAPMQNEDVRIDIISKLESKPYVDMTIDVMKKYGIEIVQEKKSYFISKNNKYTNKGISDIIQKIEGDWSNVAFFLVAGAIGSKQVEIKGLNLNSVQGDMKILEILKKIGAKVDIDINSGVVKISKHTLEPTDIDICDIPDLLPILTVLASACIGKTRFYNISRLRLKESDRIKSSADMINSLGGIATEEENSLVIEGKGYLKGGTVSSYNDHRIAMSSTIASIICEKPVILDEENAVNKSYVNFYEDFEKLGGKYVIIDRK</sequence>
<dbReference type="SUPFAM" id="SSF55205">
    <property type="entry name" value="EPT/RTPC-like"/>
    <property type="match status" value="1"/>
</dbReference>
<protein>
    <recommendedName>
        <fullName evidence="7">3-phosphoshikimate 1-carboxyvinyltransferase</fullName>
        <ecNumber evidence="7">2.5.1.19</ecNumber>
    </recommendedName>
    <alternativeName>
        <fullName evidence="7">5-enolpyruvylshikimate-3-phosphate synthase</fullName>
        <shortName evidence="7">EPSP synthase</shortName>
        <shortName evidence="7">EPSPS</shortName>
    </alternativeName>
</protein>
<feature type="binding site" evidence="7">
    <location>
        <position position="93"/>
    </location>
    <ligand>
        <name>phosphoenolpyruvate</name>
        <dbReference type="ChEBI" id="CHEBI:58702"/>
    </ligand>
</feature>
<reference evidence="9 10" key="1">
    <citation type="submission" date="2011-08" db="EMBL/GenBank/DDBJ databases">
        <title>The Genome Sequence of Eubacteriaceae bacterium CM5.</title>
        <authorList>
            <consortium name="The Broad Institute Genome Sequencing Platform"/>
            <person name="Earl A."/>
            <person name="Ward D."/>
            <person name="Feldgarden M."/>
            <person name="Gevers D."/>
            <person name="Sizova M."/>
            <person name="Hazen A."/>
            <person name="Epstein S."/>
            <person name="Young S.K."/>
            <person name="Zeng Q."/>
            <person name="Gargeya S."/>
            <person name="Fitzgerald M."/>
            <person name="Haas B."/>
            <person name="Abouelleil A."/>
            <person name="Alvarado L."/>
            <person name="Arachchi H.M."/>
            <person name="Berlin A."/>
            <person name="Brown A."/>
            <person name="Chapman S.B."/>
            <person name="Chen Z."/>
            <person name="Dunbar C."/>
            <person name="Freedman E."/>
            <person name="Gearin G."/>
            <person name="Gellesch M."/>
            <person name="Goldberg J."/>
            <person name="Griggs A."/>
            <person name="Gujja S."/>
            <person name="Heiman D."/>
            <person name="Howarth C."/>
            <person name="Larson L."/>
            <person name="Lui A."/>
            <person name="MacDonald P.J.P."/>
            <person name="Montmayeur A."/>
            <person name="Murphy C."/>
            <person name="Neiman D."/>
            <person name="Pearson M."/>
            <person name="Priest M."/>
            <person name="Roberts A."/>
            <person name="Saif S."/>
            <person name="Shea T."/>
            <person name="Shenoy N."/>
            <person name="Sisk P."/>
            <person name="Stolte C."/>
            <person name="Sykes S."/>
            <person name="Wortman J."/>
            <person name="Nusbaum C."/>
            <person name="Birren B."/>
        </authorList>
    </citation>
    <scope>NUCLEOTIDE SEQUENCE [LARGE SCALE GENOMIC DNA]</scope>
    <source>
        <strain evidence="9 10">CM5</strain>
    </source>
</reference>
<feature type="binding site" evidence="7">
    <location>
        <position position="164"/>
    </location>
    <ligand>
        <name>phosphoenolpyruvate</name>
        <dbReference type="ChEBI" id="CHEBI:58702"/>
    </ligand>
</feature>
<name>G9X9V9_9FIRM</name>
<keyword evidence="5 7" id="KW-0057">Aromatic amino acid biosynthesis</keyword>
<feature type="binding site" evidence="7">
    <location>
        <position position="19"/>
    </location>
    <ligand>
        <name>3-phosphoshikimate</name>
        <dbReference type="ChEBI" id="CHEBI:145989"/>
    </ligand>
</feature>
<comment type="pathway">
    <text evidence="1 7">Metabolic intermediate biosynthesis; chorismate biosynthesis; chorismate from D-erythrose 4-phosphate and phosphoenolpyruvate: step 6/7.</text>
</comment>
<evidence type="ECO:0000313" key="9">
    <source>
        <dbReference type="EMBL" id="EHL20205.1"/>
    </source>
</evidence>
<dbReference type="GO" id="GO:0005737">
    <property type="term" value="C:cytoplasm"/>
    <property type="evidence" value="ECO:0007669"/>
    <property type="project" value="UniProtKB-SubCell"/>
</dbReference>
<keyword evidence="3 7" id="KW-0028">Amino-acid biosynthesis</keyword>
<dbReference type="PANTHER" id="PTHR21090:SF5">
    <property type="entry name" value="PENTAFUNCTIONAL AROM POLYPEPTIDE"/>
    <property type="match status" value="1"/>
</dbReference>
<dbReference type="NCBIfam" id="TIGR01356">
    <property type="entry name" value="aroA"/>
    <property type="match status" value="1"/>
</dbReference>
<dbReference type="PIRSF" id="PIRSF000505">
    <property type="entry name" value="EPSPS"/>
    <property type="match status" value="1"/>
</dbReference>
<dbReference type="HOGENOM" id="CLU_024321_0_0_9"/>
<dbReference type="EMBL" id="AFZG01000001">
    <property type="protein sequence ID" value="EHL20205.1"/>
    <property type="molecule type" value="Genomic_DNA"/>
</dbReference>
<feature type="binding site" evidence="7">
    <location>
        <position position="20"/>
    </location>
    <ligand>
        <name>3-phosphoshikimate</name>
        <dbReference type="ChEBI" id="CHEBI:145989"/>
    </ligand>
</feature>
<evidence type="ECO:0000256" key="5">
    <source>
        <dbReference type="ARBA" id="ARBA00023141"/>
    </source>
</evidence>
<feature type="binding site" evidence="7">
    <location>
        <position position="163"/>
    </location>
    <ligand>
        <name>3-phosphoshikimate</name>
        <dbReference type="ChEBI" id="CHEBI:145989"/>
    </ligand>
</feature>
<feature type="binding site" evidence="7">
    <location>
        <position position="24"/>
    </location>
    <ligand>
        <name>3-phosphoshikimate</name>
        <dbReference type="ChEBI" id="CHEBI:145989"/>
    </ligand>
</feature>
<feature type="binding site" evidence="7">
    <location>
        <position position="338"/>
    </location>
    <ligand>
        <name>3-phosphoshikimate</name>
        <dbReference type="ChEBI" id="CHEBI:145989"/>
    </ligand>
</feature>
<evidence type="ECO:0000313" key="10">
    <source>
        <dbReference type="Proteomes" id="UP000003379"/>
    </source>
</evidence>
<dbReference type="Gene3D" id="3.65.10.10">
    <property type="entry name" value="Enolpyruvate transferase domain"/>
    <property type="match status" value="2"/>
</dbReference>
<comment type="caution">
    <text evidence="9">The sequence shown here is derived from an EMBL/GenBank/DDBJ whole genome shotgun (WGS) entry which is preliminary data.</text>
</comment>
<comment type="similarity">
    <text evidence="2 7">Belongs to the EPSP synthase family.</text>
</comment>
<dbReference type="InterPro" id="IPR006264">
    <property type="entry name" value="EPSP_synthase"/>
</dbReference>
<comment type="function">
    <text evidence="7">Catalyzes the transfer of the enolpyruvyl moiety of phosphoenolpyruvate (PEP) to the 5-hydroxyl of shikimate-3-phosphate (S3P) to produce enolpyruvyl shikimate-3-phosphate and inorganic phosphate.</text>
</comment>
<keyword evidence="4 7" id="KW-0808">Transferase</keyword>
<dbReference type="HAMAP" id="MF_00210">
    <property type="entry name" value="EPSP_synth"/>
    <property type="match status" value="1"/>
</dbReference>
<evidence type="ECO:0000256" key="1">
    <source>
        <dbReference type="ARBA" id="ARBA00004811"/>
    </source>
</evidence>
<dbReference type="GO" id="GO:0003866">
    <property type="term" value="F:3-phosphoshikimate 1-carboxyvinyltransferase activity"/>
    <property type="evidence" value="ECO:0007669"/>
    <property type="project" value="UniProtKB-UniRule"/>
</dbReference>
<proteinExistence type="inferred from homology"/>
<dbReference type="CDD" id="cd01556">
    <property type="entry name" value="EPSP_synthase"/>
    <property type="match status" value="1"/>
</dbReference>
<feature type="binding site" evidence="7">
    <location>
        <position position="162"/>
    </location>
    <ligand>
        <name>3-phosphoshikimate</name>
        <dbReference type="ChEBI" id="CHEBI:145989"/>
    </ligand>
</feature>
<dbReference type="UniPathway" id="UPA00053">
    <property type="reaction ID" value="UER00089"/>
</dbReference>
<dbReference type="RefSeq" id="WP_009528361.1">
    <property type="nucleotide sequence ID" value="NZ_JH414596.1"/>
</dbReference>
<comment type="catalytic activity">
    <reaction evidence="6">
        <text>3-phosphoshikimate + phosphoenolpyruvate = 5-O-(1-carboxyvinyl)-3-phosphoshikimate + phosphate</text>
        <dbReference type="Rhea" id="RHEA:21256"/>
        <dbReference type="ChEBI" id="CHEBI:43474"/>
        <dbReference type="ChEBI" id="CHEBI:57701"/>
        <dbReference type="ChEBI" id="CHEBI:58702"/>
        <dbReference type="ChEBI" id="CHEBI:145989"/>
        <dbReference type="EC" id="2.5.1.19"/>
    </reaction>
    <physiologicalReaction direction="left-to-right" evidence="6">
        <dbReference type="Rhea" id="RHEA:21257"/>
    </physiologicalReaction>
</comment>
<organism evidence="9 10">
    <name type="scientific">Peptoanaerobacter stomatis</name>
    <dbReference type="NCBI Taxonomy" id="796937"/>
    <lineage>
        <taxon>Bacteria</taxon>
        <taxon>Bacillati</taxon>
        <taxon>Bacillota</taxon>
        <taxon>Clostridia</taxon>
        <taxon>Peptostreptococcales</taxon>
        <taxon>Filifactoraceae</taxon>
        <taxon>Peptoanaerobacter</taxon>
    </lineage>
</organism>
<accession>G9X9V9</accession>
<feature type="binding site" evidence="7">
    <location>
        <position position="410"/>
    </location>
    <ligand>
        <name>phosphoenolpyruvate</name>
        <dbReference type="ChEBI" id="CHEBI:58702"/>
    </ligand>
</feature>
<feature type="domain" description="Enolpyruvate transferase" evidence="8">
    <location>
        <begin position="8"/>
        <end position="418"/>
    </location>
</feature>
<dbReference type="GO" id="GO:0009073">
    <property type="term" value="P:aromatic amino acid family biosynthetic process"/>
    <property type="evidence" value="ECO:0007669"/>
    <property type="project" value="UniProtKB-KW"/>
</dbReference>
<dbReference type="STRING" id="796937.HMPREF9630_02073"/>
<dbReference type="Pfam" id="PF00275">
    <property type="entry name" value="EPSP_synthase"/>
    <property type="match status" value="1"/>
</dbReference>